<accession>A0A182JCU8</accession>
<reference evidence="1" key="1">
    <citation type="submission" date="2022-08" db="UniProtKB">
        <authorList>
            <consortium name="EnsemblMetazoa"/>
        </authorList>
    </citation>
    <scope>IDENTIFICATION</scope>
    <source>
        <strain evidence="1">EBRO</strain>
    </source>
</reference>
<dbReference type="EnsemblMetazoa" id="AATE015691-RA">
    <property type="protein sequence ID" value="AATE015691-PA.1"/>
    <property type="gene ID" value="AATE015691"/>
</dbReference>
<protein>
    <submittedName>
        <fullName evidence="1">Uncharacterized protein</fullName>
    </submittedName>
</protein>
<dbReference type="AlphaFoldDB" id="A0A182JCU8"/>
<proteinExistence type="predicted"/>
<evidence type="ECO:0000313" key="1">
    <source>
        <dbReference type="EnsemblMetazoa" id="AATE015691-PA.1"/>
    </source>
</evidence>
<dbReference type="VEuPathDB" id="VectorBase:AATE015691"/>
<organism evidence="1">
    <name type="scientific">Anopheles atroparvus</name>
    <name type="common">European mosquito</name>
    <dbReference type="NCBI Taxonomy" id="41427"/>
    <lineage>
        <taxon>Eukaryota</taxon>
        <taxon>Metazoa</taxon>
        <taxon>Ecdysozoa</taxon>
        <taxon>Arthropoda</taxon>
        <taxon>Hexapoda</taxon>
        <taxon>Insecta</taxon>
        <taxon>Pterygota</taxon>
        <taxon>Neoptera</taxon>
        <taxon>Endopterygota</taxon>
        <taxon>Diptera</taxon>
        <taxon>Nematocera</taxon>
        <taxon>Culicoidea</taxon>
        <taxon>Culicidae</taxon>
        <taxon>Anophelinae</taxon>
        <taxon>Anopheles</taxon>
    </lineage>
</organism>
<sequence length="481" mass="51487">MNGSWMDLMHSFANDTHTILCFVTGTTFTLLEARFGPVLTQHLRQGAIVGVPLLLALVHHGGDGHASGTGRRRHPHHLDLRLGKIVRLRDSVDALIVELGERIAEQLEPPNTLRPGHDGLGAILGVRYQRKVAELLQFCVRPRTNDEHCNSEGEGGGRFVRVEHSFFARNSLSAAQMARFESSLSLVSSVVVVAVSSGLPLISRSVEVATEGGGGGEGGADINENRLPPPLLWLVELTRSDPATRPFDVRRSRCSLMFATETDIPEGCPALCCFADRAVPLPLVDDPTEPVRSAGNSSRPLTRISCFGSSGSTASGLAVTSSPASVRSPPPFTEGLLLGEDVRTFAPPANSSSLSTISTLRCFISGERPFETVARHAGESCSSSDSSLCRSVSITANCGSSVLRVLSPWADSPQFRQGTYTSDICMESVSDQRFRDPKQLQQPFFIVVVFAVVVPVLPVSTVGLFFDPPCSPSPPPAPLAT</sequence>
<name>A0A182JCU8_ANOAO</name>